<dbReference type="Pfam" id="PF21378">
    <property type="entry name" value="YceM-like_C"/>
    <property type="match status" value="1"/>
</dbReference>
<dbReference type="SUPFAM" id="SSF51735">
    <property type="entry name" value="NAD(P)-binding Rossmann-fold domains"/>
    <property type="match status" value="1"/>
</dbReference>
<dbReference type="HAMAP" id="MF_01584">
    <property type="entry name" value="UPF0502"/>
    <property type="match status" value="1"/>
</dbReference>
<accession>A0A0H2Y7L4</accession>
<proteinExistence type="inferred from homology"/>
<evidence type="ECO:0000256" key="2">
    <source>
        <dbReference type="SAM" id="Coils"/>
    </source>
</evidence>
<keyword evidence="2" id="KW-0175">Coiled coil</keyword>
<sequence length="536" mass="59854">MKHNLNAHEARVIGCLLEKQVTTPEQYPMSLNGLTLACNQKTSRDPVMELSESQVQQTLDFLLKKHLIRSQSGNRVMKYEHRFCNSEFGDLKFSPAEVAVITLLLLRGAQTPGELRTRTNRMYEFADVAETEETLKTLSLREDGPFVVRLAREPGKRESRFMPLFSGDVASSLLAAGEAEENNHTLEANPRETHSFENIALEKTALEARVAQLEQQVIQLSRRLDDVLIQLDDMKKLRVGIVGLGGIAQKAYLPILTQAQGWQLVGAFSPNQAKAQPLCDSYRMRYFSRLDTLAAASDAVFVHSSTASHFQVVHDLLQAGVHVYVDKPLAETREQSEQLIELADKQHLALMVGFNRRFAPLYQQLKQQASSPVSLRMEKHRLSSIGPHDLGFTLLDDYLHVVDTALWLGGEGARLTGGAVQTNAQGQMLYAEHHFQQGGCLITTSMHRQAGTQRESVQVISDGACYHITDMRQWQQASAGQVISQPAPGWQTTLEQRGFTGAVHHFIEAVSNQTRPQVSGEDAIVAQRMIERILQQ</sequence>
<dbReference type="AlphaFoldDB" id="A0A0H2Y7L4"/>
<comment type="similarity">
    <text evidence="1">Belongs to the UPF0502 family.</text>
</comment>
<gene>
    <name evidence="5" type="ordered locus">YPA_1424</name>
</gene>
<dbReference type="InterPro" id="IPR048477">
    <property type="entry name" value="YceM-like_C"/>
</dbReference>
<dbReference type="KEGG" id="ypa:YPA_1424"/>
<dbReference type="SUPFAM" id="SSF46785">
    <property type="entry name" value="Winged helix' DNA-binding domain"/>
    <property type="match status" value="2"/>
</dbReference>
<dbReference type="GO" id="GO:0000166">
    <property type="term" value="F:nucleotide binding"/>
    <property type="evidence" value="ECO:0007669"/>
    <property type="project" value="InterPro"/>
</dbReference>
<dbReference type="SUPFAM" id="SSF55347">
    <property type="entry name" value="Glyceraldehyde-3-phosphate dehydrogenase-like, C-terminal domain"/>
    <property type="match status" value="1"/>
</dbReference>
<dbReference type="Pfam" id="PF01408">
    <property type="entry name" value="GFO_IDH_MocA"/>
    <property type="match status" value="1"/>
</dbReference>
<feature type="domain" description="Gfo/Idh/MocA-like oxidoreductase N-terminal" evidence="3">
    <location>
        <begin position="237"/>
        <end position="354"/>
    </location>
</feature>
<dbReference type="Gene3D" id="3.40.50.720">
    <property type="entry name" value="NAD(P)-binding Rossmann-like Domain"/>
    <property type="match status" value="1"/>
</dbReference>
<dbReference type="Gene3D" id="1.10.10.10">
    <property type="entry name" value="Winged helix-like DNA-binding domain superfamily/Winged helix DNA-binding domain"/>
    <property type="match status" value="2"/>
</dbReference>
<dbReference type="InterPro" id="IPR051317">
    <property type="entry name" value="Gfo/Idh/MocA_oxidoreduct"/>
</dbReference>
<dbReference type="EMBL" id="CP000308">
    <property type="protein sequence ID" value="ABG13391.1"/>
    <property type="molecule type" value="Genomic_DNA"/>
</dbReference>
<evidence type="ECO:0000313" key="6">
    <source>
        <dbReference type="Proteomes" id="UP000001971"/>
    </source>
</evidence>
<evidence type="ECO:0000259" key="4">
    <source>
        <dbReference type="Pfam" id="PF21378"/>
    </source>
</evidence>
<dbReference type="PANTHER" id="PTHR43708">
    <property type="entry name" value="CONSERVED EXPRESSED OXIDOREDUCTASE (EUROFUNG)"/>
    <property type="match status" value="1"/>
</dbReference>
<feature type="domain" description="YceM-like C-terminal" evidence="4">
    <location>
        <begin position="360"/>
        <end position="477"/>
    </location>
</feature>
<dbReference type="Gene3D" id="3.30.360.10">
    <property type="entry name" value="Dihydrodipicolinate Reductase, domain 2"/>
    <property type="match status" value="1"/>
</dbReference>
<protein>
    <submittedName>
        <fullName evidence="5">Putative oxidoreductase</fullName>
    </submittedName>
</protein>
<dbReference type="InterPro" id="IPR000683">
    <property type="entry name" value="Gfo/Idh/MocA-like_OxRdtase_N"/>
</dbReference>
<organism evidence="5 6">
    <name type="scientific">Yersinia pestis bv. Antiqua (strain Antiqua)</name>
    <dbReference type="NCBI Taxonomy" id="360102"/>
    <lineage>
        <taxon>Bacteria</taxon>
        <taxon>Pseudomonadati</taxon>
        <taxon>Pseudomonadota</taxon>
        <taxon>Gammaproteobacteria</taxon>
        <taxon>Enterobacterales</taxon>
        <taxon>Yersiniaceae</taxon>
        <taxon>Yersinia</taxon>
    </lineage>
</organism>
<feature type="coiled-coil region" evidence="2">
    <location>
        <begin position="196"/>
        <end position="230"/>
    </location>
</feature>
<reference evidence="5 6" key="1">
    <citation type="journal article" date="2006" name="J. Bacteriol.">
        <title>Complete genome sequence of Yersinia pestis strains Antiqua and Nepal516: evidence of gene reduction in an emerging pathogen.</title>
        <authorList>
            <person name="Chain P.S."/>
            <person name="Hu P."/>
            <person name="Malfatti S.A."/>
            <person name="Radnedge L."/>
            <person name="Larimer F."/>
            <person name="Vergez L.M."/>
            <person name="Worsham P."/>
            <person name="Chu M.C."/>
            <person name="Andersen G.L."/>
        </authorList>
    </citation>
    <scope>NUCLEOTIDE SEQUENCE [LARGE SCALE GENOMIC DNA]</scope>
    <source>
        <strain evidence="5 6">Antiqua</strain>
    </source>
</reference>
<name>A0A0H2Y7L4_YERPA</name>
<evidence type="ECO:0000259" key="3">
    <source>
        <dbReference type="Pfam" id="PF01408"/>
    </source>
</evidence>
<dbReference type="NCBIfam" id="NF008413">
    <property type="entry name" value="PRK11239.1"/>
    <property type="match status" value="1"/>
</dbReference>
<dbReference type="InterPro" id="IPR036390">
    <property type="entry name" value="WH_DNA-bd_sf"/>
</dbReference>
<dbReference type="InterPro" id="IPR007432">
    <property type="entry name" value="DUF480"/>
</dbReference>
<evidence type="ECO:0000256" key="1">
    <source>
        <dbReference type="HAMAP-Rule" id="MF_01584"/>
    </source>
</evidence>
<evidence type="ECO:0000313" key="5">
    <source>
        <dbReference type="EMBL" id="ABG13391.1"/>
    </source>
</evidence>
<dbReference type="InterPro" id="IPR036388">
    <property type="entry name" value="WH-like_DNA-bd_sf"/>
</dbReference>
<dbReference type="Proteomes" id="UP000001971">
    <property type="component" value="Chromosome"/>
</dbReference>
<dbReference type="Pfam" id="PF04337">
    <property type="entry name" value="DUF480"/>
    <property type="match status" value="1"/>
</dbReference>
<dbReference type="InterPro" id="IPR036291">
    <property type="entry name" value="NAD(P)-bd_dom_sf"/>
</dbReference>
<dbReference type="PANTHER" id="PTHR43708:SF4">
    <property type="entry name" value="OXIDOREDUCTASE YCEM-RELATED"/>
    <property type="match status" value="1"/>
</dbReference>